<dbReference type="InterPro" id="IPR011051">
    <property type="entry name" value="RmlC_Cupin_sf"/>
</dbReference>
<dbReference type="OrthoDB" id="109511at2"/>
<dbReference type="Pfam" id="PF07883">
    <property type="entry name" value="Cupin_2"/>
    <property type="match status" value="1"/>
</dbReference>
<organism evidence="2 3">
    <name type="scientific">Glacieibacterium frigidum</name>
    <dbReference type="NCBI Taxonomy" id="2593303"/>
    <lineage>
        <taxon>Bacteria</taxon>
        <taxon>Pseudomonadati</taxon>
        <taxon>Pseudomonadota</taxon>
        <taxon>Alphaproteobacteria</taxon>
        <taxon>Sphingomonadales</taxon>
        <taxon>Sphingosinicellaceae</taxon>
        <taxon>Glacieibacterium</taxon>
    </lineage>
</organism>
<accession>A0A552UJ92</accession>
<dbReference type="SUPFAM" id="SSF51182">
    <property type="entry name" value="RmlC-like cupins"/>
    <property type="match status" value="1"/>
</dbReference>
<proteinExistence type="predicted"/>
<evidence type="ECO:0000313" key="3">
    <source>
        <dbReference type="Proteomes" id="UP000317894"/>
    </source>
</evidence>
<reference evidence="2 3" key="1">
    <citation type="submission" date="2019-07" db="EMBL/GenBank/DDBJ databases">
        <title>Novel species isolated from glacier.</title>
        <authorList>
            <person name="Liu Q."/>
            <person name="Xin Y.-H."/>
        </authorList>
    </citation>
    <scope>NUCLEOTIDE SEQUENCE [LARGE SCALE GENOMIC DNA]</scope>
    <source>
        <strain evidence="2 3">LB1R16</strain>
    </source>
</reference>
<dbReference type="InterPro" id="IPR013096">
    <property type="entry name" value="Cupin_2"/>
</dbReference>
<dbReference type="InterPro" id="IPR014710">
    <property type="entry name" value="RmlC-like_jellyroll"/>
</dbReference>
<dbReference type="Proteomes" id="UP000317894">
    <property type="component" value="Unassembled WGS sequence"/>
</dbReference>
<dbReference type="Gene3D" id="2.60.120.10">
    <property type="entry name" value="Jelly Rolls"/>
    <property type="match status" value="1"/>
</dbReference>
<comment type="caution">
    <text evidence="2">The sequence shown here is derived from an EMBL/GenBank/DDBJ whole genome shotgun (WGS) entry which is preliminary data.</text>
</comment>
<protein>
    <submittedName>
        <fullName evidence="2">Cupin domain-containing protein</fullName>
    </submittedName>
</protein>
<dbReference type="AlphaFoldDB" id="A0A552UJ92"/>
<keyword evidence="3" id="KW-1185">Reference proteome</keyword>
<name>A0A552UJ92_9SPHN</name>
<feature type="domain" description="Cupin type-2" evidence="1">
    <location>
        <begin position="44"/>
        <end position="107"/>
    </location>
</feature>
<dbReference type="EMBL" id="VJWA01000001">
    <property type="protein sequence ID" value="TRW18316.1"/>
    <property type="molecule type" value="Genomic_DNA"/>
</dbReference>
<evidence type="ECO:0000259" key="1">
    <source>
        <dbReference type="Pfam" id="PF07883"/>
    </source>
</evidence>
<sequence>MVVVDEKAVKVREAPPHGGKGMSTAYRISDKAPARTMEFRKRSLDPGASIGMHVLTHDEVYYVVSGRGVVSSDTEEKPLGPGMAAYLYTGAAVGIVQQGKEPLVLIISYPVTAK</sequence>
<gene>
    <name evidence="2" type="ORF">FMM06_00565</name>
</gene>
<evidence type="ECO:0000313" key="2">
    <source>
        <dbReference type="EMBL" id="TRW18316.1"/>
    </source>
</evidence>